<dbReference type="STRING" id="933084.A0A067QB84"/>
<dbReference type="AlphaFoldDB" id="A0A067QB84"/>
<dbReference type="Pfam" id="PF08424">
    <property type="entry name" value="NRDE-2"/>
    <property type="match status" value="1"/>
</dbReference>
<protein>
    <recommendedName>
        <fullName evidence="7">DUF1740-domain-containing protein</fullName>
    </recommendedName>
</protein>
<feature type="region of interest" description="Disordered" evidence="4">
    <location>
        <begin position="1"/>
        <end position="113"/>
    </location>
</feature>
<comment type="similarity">
    <text evidence="2">Belongs to the NRDE2 family.</text>
</comment>
<evidence type="ECO:0000256" key="2">
    <source>
        <dbReference type="ARBA" id="ARBA00009265"/>
    </source>
</evidence>
<dbReference type="PANTHER" id="PTHR13471:SF0">
    <property type="entry name" value="NUCLEAR EXOSOME REGULATOR NRDE2"/>
    <property type="match status" value="1"/>
</dbReference>
<feature type="compositionally biased region" description="Basic and acidic residues" evidence="4">
    <location>
        <begin position="29"/>
        <end position="39"/>
    </location>
</feature>
<evidence type="ECO:0008006" key="7">
    <source>
        <dbReference type="Google" id="ProtNLM"/>
    </source>
</evidence>
<evidence type="ECO:0000256" key="3">
    <source>
        <dbReference type="ARBA" id="ARBA00023242"/>
    </source>
</evidence>
<feature type="compositionally biased region" description="Acidic residues" evidence="4">
    <location>
        <begin position="1067"/>
        <end position="1082"/>
    </location>
</feature>
<dbReference type="GO" id="GO:0071013">
    <property type="term" value="C:catalytic step 2 spliceosome"/>
    <property type="evidence" value="ECO:0007669"/>
    <property type="project" value="TreeGrafter"/>
</dbReference>
<dbReference type="GO" id="GO:0031048">
    <property type="term" value="P:regulatory ncRNA-mediated heterochromatin formation"/>
    <property type="evidence" value="ECO:0007669"/>
    <property type="project" value="TreeGrafter"/>
</dbReference>
<evidence type="ECO:0000256" key="4">
    <source>
        <dbReference type="SAM" id="MobiDB-lite"/>
    </source>
</evidence>
<comment type="subcellular location">
    <subcellularLocation>
        <location evidence="1">Nucleus</location>
    </subcellularLocation>
</comment>
<dbReference type="GO" id="GO:1902369">
    <property type="term" value="P:negative regulation of RNA catabolic process"/>
    <property type="evidence" value="ECO:0007669"/>
    <property type="project" value="TreeGrafter"/>
</dbReference>
<dbReference type="Proteomes" id="UP000027265">
    <property type="component" value="Unassembled WGS sequence"/>
</dbReference>
<gene>
    <name evidence="5" type="ORF">JAAARDRAFT_147686</name>
</gene>
<evidence type="ECO:0000256" key="1">
    <source>
        <dbReference type="ARBA" id="ARBA00004123"/>
    </source>
</evidence>
<keyword evidence="3" id="KW-0539">Nucleus</keyword>
<reference evidence="6" key="1">
    <citation type="journal article" date="2014" name="Proc. Natl. Acad. Sci. U.S.A.">
        <title>Extensive sampling of basidiomycete genomes demonstrates inadequacy of the white-rot/brown-rot paradigm for wood decay fungi.</title>
        <authorList>
            <person name="Riley R."/>
            <person name="Salamov A.A."/>
            <person name="Brown D.W."/>
            <person name="Nagy L.G."/>
            <person name="Floudas D."/>
            <person name="Held B.W."/>
            <person name="Levasseur A."/>
            <person name="Lombard V."/>
            <person name="Morin E."/>
            <person name="Otillar R."/>
            <person name="Lindquist E.A."/>
            <person name="Sun H."/>
            <person name="LaButti K.M."/>
            <person name="Schmutz J."/>
            <person name="Jabbour D."/>
            <person name="Luo H."/>
            <person name="Baker S.E."/>
            <person name="Pisabarro A.G."/>
            <person name="Walton J.D."/>
            <person name="Blanchette R.A."/>
            <person name="Henrissat B."/>
            <person name="Martin F."/>
            <person name="Cullen D."/>
            <person name="Hibbett D.S."/>
            <person name="Grigoriev I.V."/>
        </authorList>
    </citation>
    <scope>NUCLEOTIDE SEQUENCE [LARGE SCALE GENOMIC DNA]</scope>
    <source>
        <strain evidence="6">MUCL 33604</strain>
    </source>
</reference>
<dbReference type="InterPro" id="IPR013633">
    <property type="entry name" value="NRDE-2"/>
</dbReference>
<accession>A0A067QB84</accession>
<organism evidence="5 6">
    <name type="scientific">Jaapia argillacea MUCL 33604</name>
    <dbReference type="NCBI Taxonomy" id="933084"/>
    <lineage>
        <taxon>Eukaryota</taxon>
        <taxon>Fungi</taxon>
        <taxon>Dikarya</taxon>
        <taxon>Basidiomycota</taxon>
        <taxon>Agaricomycotina</taxon>
        <taxon>Agaricomycetes</taxon>
        <taxon>Agaricomycetidae</taxon>
        <taxon>Jaapiales</taxon>
        <taxon>Jaapiaceae</taxon>
        <taxon>Jaapia</taxon>
    </lineage>
</organism>
<dbReference type="EMBL" id="KL197710">
    <property type="protein sequence ID" value="KDQ63400.1"/>
    <property type="molecule type" value="Genomic_DNA"/>
</dbReference>
<name>A0A067QB84_9AGAM</name>
<sequence length="1098" mass="122930">MSAPSFSSFPPSFGSFPDLGAAAGPSQQHDSRSDRDDKKKRDKTTRKGRKDGEDRGKERKGRDRNKGGEEDKRRYQERNRDDERAKEGQDRKYRGDEDVIDNTGTSKPLFYSDRKGDPLNVRYGGLHAGDIPKYHPVARGRKILGLDAAWTVVHRSAKGVEIVVWGGGRKLPQLTDSKSRTLLHSAPTRRLIASNTDKYKYDEVGGFLRISSQSQRKPDQDYRSITNTDVPPDSDYSGSSDSEVEQERSSDDESDTSPLTSLQVKLKDLEHQISEDPTAIPSWLSLLAHTLSTVPVTSKNASKARSEITLSILSRALSAHSSNRTSTRLRIKYLQAGEDIWHESKLKAEWEDAIKVGNVEIWMEWLDWRIKKAGKGLDGLVGDAERILRALQGDEMGQLRVMWRVAVAFWHAGYMERAMALFQAQAELTFEIPQSLYGLPLETQLEALEEFWDVEAFRVGESGSKGWAAWVADGSPEYRPPPRPPANENARKIDLPDIYAKWSAEEIRDDRLCVMSAGSDEQLDDPYTTILFEDIRPLLISLQSPDAKHAFRLVWLSLLGLHVPGFYAHLSPSPSEDMDDRWSSTHLASSSCLRRIFPPELANTKLITADSLAGTLVGREREYTSAFGPVKDWSYGVVDPLDGGLCGGDGKGRAMLWDKEDLEGVVDKDLVRRIFAGCRLGGIDGDDAEWDVFALAFEAAINLKGALKLSRSFLSTARESLSHWGAHARLERLRNRPDDARKVYQTVLLASATSSSRPGASLLWWDWAEMEWLIGKTEAAISVVLKSVEVEGMSGVMILRGKRALEEKMREGGGEGEEKERGAWVKLRALLDLTTSSPSAALSIFDSFSSGPAAPAAGTALHEMLTVASLTMLYHHIYTLRNPSPPGLLRHRVHESIELYPNNTIILGMFLEAEKGQGVWGRVRALMGEDVVEEEKQVKSVGRRVADAWVGSGWEKGRWKEDLERTRTGLSIAVENGRTKGSPTLWRVYLEFEIRAGELHQAKNLLFRAIGECPMEKELYLLGFGPLRSVFKSTELDHLAESMAERGIRMRRDLGEMLEEAARGDREEDSEISDDNSEYGEAEIEHRAEELRRLMPYH</sequence>
<evidence type="ECO:0000313" key="6">
    <source>
        <dbReference type="Proteomes" id="UP000027265"/>
    </source>
</evidence>
<feature type="compositionally biased region" description="Low complexity" evidence="4">
    <location>
        <begin position="1"/>
        <end position="17"/>
    </location>
</feature>
<dbReference type="HOGENOM" id="CLU_007550_0_0_1"/>
<feature type="compositionally biased region" description="Basic residues" evidence="4">
    <location>
        <begin position="40"/>
        <end position="49"/>
    </location>
</feature>
<evidence type="ECO:0000313" key="5">
    <source>
        <dbReference type="EMBL" id="KDQ63400.1"/>
    </source>
</evidence>
<dbReference type="OrthoDB" id="297219at2759"/>
<proteinExistence type="inferred from homology"/>
<dbReference type="PANTHER" id="PTHR13471">
    <property type="entry name" value="TETRATRICOPEPTIDE-LIKE HELICAL"/>
    <property type="match status" value="1"/>
</dbReference>
<feature type="region of interest" description="Disordered" evidence="4">
    <location>
        <begin position="210"/>
        <end position="259"/>
    </location>
</feature>
<feature type="region of interest" description="Disordered" evidence="4">
    <location>
        <begin position="1060"/>
        <end position="1083"/>
    </location>
</feature>
<keyword evidence="6" id="KW-1185">Reference proteome</keyword>
<dbReference type="InParanoid" id="A0A067QB84"/>
<feature type="compositionally biased region" description="Basic and acidic residues" evidence="4">
    <location>
        <begin position="50"/>
        <end position="97"/>
    </location>
</feature>